<protein>
    <submittedName>
        <fullName evidence="1">Uncharacterized protein</fullName>
    </submittedName>
</protein>
<evidence type="ECO:0000313" key="1">
    <source>
        <dbReference type="EMBL" id="EFK35695.1"/>
    </source>
</evidence>
<reference evidence="1" key="1">
    <citation type="submission" date="2010-06" db="EMBL/GenBank/DDBJ databases">
        <authorList>
            <person name="Muzny D."/>
            <person name="Qin X."/>
            <person name="Buhay C."/>
            <person name="Dugan-Rocha S."/>
            <person name="Ding Y."/>
            <person name="Chen G."/>
            <person name="Hawes A."/>
            <person name="Holder M."/>
            <person name="Jhangiani S."/>
            <person name="Johnson A."/>
            <person name="Khan Z."/>
            <person name="Li Z."/>
            <person name="Liu W."/>
            <person name="Liu X."/>
            <person name="Perez L."/>
            <person name="Shen H."/>
            <person name="Wang Q."/>
            <person name="Watt J."/>
            <person name="Xi L."/>
            <person name="Xin Y."/>
            <person name="Zhou J."/>
            <person name="Deng J."/>
            <person name="Jiang H."/>
            <person name="Liu Y."/>
            <person name="Qu J."/>
            <person name="Song X.-Z."/>
            <person name="Zhang L."/>
            <person name="Villasana D."/>
            <person name="Johnson A."/>
            <person name="Liu J."/>
            <person name="Liyanage D."/>
            <person name="Lorensuhewa L."/>
            <person name="Robinson T."/>
            <person name="Song A."/>
            <person name="Song B.-B."/>
            <person name="Dinh H."/>
            <person name="Thornton R."/>
            <person name="Coyle M."/>
            <person name="Francisco L."/>
            <person name="Jackson L."/>
            <person name="Javaid M."/>
            <person name="Korchina V."/>
            <person name="Kovar C."/>
            <person name="Mata R."/>
            <person name="Mathew T."/>
            <person name="Ngo R."/>
            <person name="Nguyen L."/>
            <person name="Nguyen N."/>
            <person name="Okwuonu G."/>
            <person name="Ongeri F."/>
            <person name="Pham C."/>
            <person name="Simmons D."/>
            <person name="Wilczek-Boney K."/>
            <person name="Hale W."/>
            <person name="Jakkamsetti A."/>
            <person name="Pham P."/>
            <person name="Ruth R."/>
            <person name="San Lucas F."/>
            <person name="Warren J."/>
            <person name="Zhang J."/>
            <person name="Zhao Z."/>
            <person name="Zhou C."/>
            <person name="Zhu D."/>
            <person name="Lee S."/>
            <person name="Bess C."/>
            <person name="Blankenburg K."/>
            <person name="Forbes L."/>
            <person name="Fu Q."/>
            <person name="Gubbala S."/>
            <person name="Hirani K."/>
            <person name="Jayaseelan J.C."/>
            <person name="Lara F."/>
            <person name="Munidasa M."/>
            <person name="Palculict T."/>
            <person name="Patil S."/>
            <person name="Pu L.-L."/>
            <person name="Saada N."/>
            <person name="Tang L."/>
            <person name="Weissenberger G."/>
            <person name="Zhu Y."/>
            <person name="Hemphill L."/>
            <person name="Shang Y."/>
            <person name="Youmans B."/>
            <person name="Ayvaz T."/>
            <person name="Ross M."/>
            <person name="Santibanez J."/>
            <person name="Aqrawi P."/>
            <person name="Gross S."/>
            <person name="Joshi V."/>
            <person name="Fowler G."/>
            <person name="Nazareth L."/>
            <person name="Reid J."/>
            <person name="Worley K."/>
            <person name="Petrosino J."/>
            <person name="Highlander S."/>
            <person name="Gibbs R."/>
        </authorList>
    </citation>
    <scope>NUCLEOTIDE SEQUENCE [LARGE SCALE GENOMIC DNA]</scope>
    <source>
        <strain evidence="1">ATCC 35910</strain>
    </source>
</reference>
<organism evidence="1 2">
    <name type="scientific">Chryseobacterium gleum ATCC 35910</name>
    <dbReference type="NCBI Taxonomy" id="525257"/>
    <lineage>
        <taxon>Bacteria</taxon>
        <taxon>Pseudomonadati</taxon>
        <taxon>Bacteroidota</taxon>
        <taxon>Flavobacteriia</taxon>
        <taxon>Flavobacteriales</taxon>
        <taxon>Weeksellaceae</taxon>
        <taxon>Chryseobacterium group</taxon>
        <taxon>Chryseobacterium</taxon>
    </lineage>
</organism>
<sequence>MVRRLSSLGYKPTAKNSKNFYHPSGGGEFLLLQLEYLAVMRTLFIQFVIP</sequence>
<proteinExistence type="predicted"/>
<name>A0ABN0ARL0_CHRGE</name>
<accession>A0ABN0ARL0</accession>
<dbReference type="Proteomes" id="UP000002969">
    <property type="component" value="Unassembled WGS sequence"/>
</dbReference>
<gene>
    <name evidence="1" type="ORF">HMPREF0204_14764</name>
</gene>
<dbReference type="EMBL" id="ACKQ02000007">
    <property type="protein sequence ID" value="EFK35695.1"/>
    <property type="molecule type" value="Genomic_DNA"/>
</dbReference>
<comment type="caution">
    <text evidence="1">The sequence shown here is derived from an EMBL/GenBank/DDBJ whole genome shotgun (WGS) entry which is preliminary data.</text>
</comment>
<evidence type="ECO:0000313" key="2">
    <source>
        <dbReference type="Proteomes" id="UP000002969"/>
    </source>
</evidence>
<keyword evidence="2" id="KW-1185">Reference proteome</keyword>